<proteinExistence type="inferred from homology"/>
<comment type="caution">
    <text evidence="11">The sequence shown here is derived from an EMBL/GenBank/DDBJ whole genome shotgun (WGS) entry which is preliminary data.</text>
</comment>
<name>A0A4S4MS09_9APHY</name>
<keyword evidence="5" id="KW-0255">Endonuclease</keyword>
<feature type="domain" description="TNase-like" evidence="10">
    <location>
        <begin position="57"/>
        <end position="221"/>
    </location>
</feature>
<evidence type="ECO:0000256" key="8">
    <source>
        <dbReference type="SAM" id="MobiDB-lite"/>
    </source>
</evidence>
<evidence type="ECO:0000256" key="5">
    <source>
        <dbReference type="ARBA" id="ARBA00022759"/>
    </source>
</evidence>
<evidence type="ECO:0000256" key="2">
    <source>
        <dbReference type="ARBA" id="ARBA00004173"/>
    </source>
</evidence>
<dbReference type="InterPro" id="IPR035437">
    <property type="entry name" value="SNase_OB-fold_sf"/>
</dbReference>
<accession>A0A4S4MS09</accession>
<dbReference type="OrthoDB" id="430293at2759"/>
<dbReference type="PANTHER" id="PTHR12302">
    <property type="entry name" value="EBNA2 BINDING PROTEIN P100"/>
    <property type="match status" value="1"/>
</dbReference>
<feature type="region of interest" description="Disordered" evidence="8">
    <location>
        <begin position="226"/>
        <end position="266"/>
    </location>
</feature>
<dbReference type="PANTHER" id="PTHR12302:SF3">
    <property type="entry name" value="SERINE_THREONINE-PROTEIN KINASE 31"/>
    <property type="match status" value="1"/>
</dbReference>
<comment type="similarity">
    <text evidence="3">Belongs to the LCL3 family.</text>
</comment>
<evidence type="ECO:0000256" key="6">
    <source>
        <dbReference type="ARBA" id="ARBA00022801"/>
    </source>
</evidence>
<feature type="transmembrane region" description="Helical" evidence="9">
    <location>
        <begin position="15"/>
        <end position="35"/>
    </location>
</feature>
<keyword evidence="6" id="KW-0378">Hydrolase</keyword>
<dbReference type="GO" id="GO:0016787">
    <property type="term" value="F:hydrolase activity"/>
    <property type="evidence" value="ECO:0007669"/>
    <property type="project" value="UniProtKB-KW"/>
</dbReference>
<evidence type="ECO:0000313" key="12">
    <source>
        <dbReference type="Proteomes" id="UP000308730"/>
    </source>
</evidence>
<dbReference type="GO" id="GO:0005739">
    <property type="term" value="C:mitochondrion"/>
    <property type="evidence" value="ECO:0007669"/>
    <property type="project" value="UniProtKB-SubCell"/>
</dbReference>
<dbReference type="EMBL" id="SGPM01000203">
    <property type="protein sequence ID" value="THH28088.1"/>
    <property type="molecule type" value="Genomic_DNA"/>
</dbReference>
<feature type="compositionally biased region" description="Basic residues" evidence="8">
    <location>
        <begin position="257"/>
        <end position="266"/>
    </location>
</feature>
<dbReference type="PROSITE" id="PS50830">
    <property type="entry name" value="TNASE_3"/>
    <property type="match status" value="1"/>
</dbReference>
<dbReference type="Proteomes" id="UP000308730">
    <property type="component" value="Unassembled WGS sequence"/>
</dbReference>
<comment type="subcellular location">
    <subcellularLocation>
        <location evidence="1">Membrane</location>
        <topology evidence="1">Single-pass membrane protein</topology>
    </subcellularLocation>
    <subcellularLocation>
        <location evidence="2">Mitochondrion</location>
    </subcellularLocation>
</comment>
<dbReference type="SMART" id="SM00318">
    <property type="entry name" value="SNc"/>
    <property type="match status" value="1"/>
</dbReference>
<evidence type="ECO:0000256" key="9">
    <source>
        <dbReference type="SAM" id="Phobius"/>
    </source>
</evidence>
<dbReference type="SUPFAM" id="SSF50199">
    <property type="entry name" value="Staphylococcal nuclease"/>
    <property type="match status" value="1"/>
</dbReference>
<organism evidence="11 12">
    <name type="scientific">Antrodiella citrinella</name>
    <dbReference type="NCBI Taxonomy" id="2447956"/>
    <lineage>
        <taxon>Eukaryota</taxon>
        <taxon>Fungi</taxon>
        <taxon>Dikarya</taxon>
        <taxon>Basidiomycota</taxon>
        <taxon>Agaricomycotina</taxon>
        <taxon>Agaricomycetes</taxon>
        <taxon>Polyporales</taxon>
        <taxon>Steccherinaceae</taxon>
        <taxon>Antrodiella</taxon>
    </lineage>
</organism>
<dbReference type="GO" id="GO:0004519">
    <property type="term" value="F:endonuclease activity"/>
    <property type="evidence" value="ECO:0007669"/>
    <property type="project" value="UniProtKB-KW"/>
</dbReference>
<keyword evidence="9" id="KW-0472">Membrane</keyword>
<dbReference type="InterPro" id="IPR016071">
    <property type="entry name" value="Staphylococal_nuclease_OB-fold"/>
</dbReference>
<protein>
    <recommendedName>
        <fullName evidence="10">TNase-like domain-containing protein</fullName>
    </recommendedName>
</protein>
<gene>
    <name evidence="11" type="ORF">EUX98_g6110</name>
</gene>
<evidence type="ECO:0000256" key="4">
    <source>
        <dbReference type="ARBA" id="ARBA00022722"/>
    </source>
</evidence>
<keyword evidence="7" id="KW-0106">Calcium</keyword>
<feature type="compositionally biased region" description="Basic and acidic residues" evidence="8">
    <location>
        <begin position="229"/>
        <end position="243"/>
    </location>
</feature>
<evidence type="ECO:0000313" key="11">
    <source>
        <dbReference type="EMBL" id="THH28088.1"/>
    </source>
</evidence>
<evidence type="ECO:0000259" key="10">
    <source>
        <dbReference type="PROSITE" id="PS50830"/>
    </source>
</evidence>
<reference evidence="11 12" key="1">
    <citation type="submission" date="2019-02" db="EMBL/GenBank/DDBJ databases">
        <title>Genome sequencing of the rare red list fungi Antrodiella citrinella (Flaviporus citrinellus).</title>
        <authorList>
            <person name="Buettner E."/>
            <person name="Kellner H."/>
        </authorList>
    </citation>
    <scope>NUCLEOTIDE SEQUENCE [LARGE SCALE GENOMIC DNA]</scope>
    <source>
        <strain evidence="11 12">DSM 108506</strain>
    </source>
</reference>
<evidence type="ECO:0000256" key="7">
    <source>
        <dbReference type="ARBA" id="ARBA00022837"/>
    </source>
</evidence>
<sequence length="266" mass="29627">MAKLDNALSSLPPSLLALSALAIGSSTTLVVAILYRRFARRIPNGDWVTPDVLAGKRWIKGYVTNVGDNDNFRVYHTPAFGWRWPLKFRRIPTRRDKLQHQTIHIRIAGVDAPEGAHFGRPGQPYAPEALTWLKSQVEGKTVYCQLFRKDQYGRIVGSAYVPRALVPAWMSKGKNVSVEMLRAGWAVTYEQAGAEYGGLGKEAFLAIQAEAQKAKRGMWKNGVGAETPAEYKKRGASSDKAGEAESQADGQEAQRRPLWRRLFSRT</sequence>
<dbReference type="Gene3D" id="2.40.50.90">
    <property type="match status" value="1"/>
</dbReference>
<keyword evidence="9" id="KW-0812">Transmembrane</keyword>
<dbReference type="AlphaFoldDB" id="A0A4S4MS09"/>
<evidence type="ECO:0000256" key="1">
    <source>
        <dbReference type="ARBA" id="ARBA00004167"/>
    </source>
</evidence>
<keyword evidence="9" id="KW-1133">Transmembrane helix</keyword>
<keyword evidence="4" id="KW-0540">Nuclease</keyword>
<dbReference type="Pfam" id="PF00565">
    <property type="entry name" value="SNase"/>
    <property type="match status" value="1"/>
</dbReference>
<keyword evidence="12" id="KW-1185">Reference proteome</keyword>
<dbReference type="GO" id="GO:0016020">
    <property type="term" value="C:membrane"/>
    <property type="evidence" value="ECO:0007669"/>
    <property type="project" value="UniProtKB-SubCell"/>
</dbReference>
<evidence type="ECO:0000256" key="3">
    <source>
        <dbReference type="ARBA" id="ARBA00005435"/>
    </source>
</evidence>